<reference evidence="2" key="1">
    <citation type="submission" date="2016-10" db="EMBL/GenBank/DDBJ databases">
        <title>The assassin bug Pristhesancus plagipennis produces two different types of venom.</title>
        <authorList>
            <person name="Walker A.A."/>
            <person name="Herzig V."/>
            <person name="Jin J."/>
            <person name="Fry B.G."/>
            <person name="King G.F."/>
        </authorList>
    </citation>
    <scope>NUCLEOTIDE SEQUENCE</scope>
    <source>
        <tissue evidence="2">Venom/labial glands</tissue>
    </source>
</reference>
<dbReference type="EMBL" id="KY031228">
    <property type="protein sequence ID" value="ATU82979.1"/>
    <property type="molecule type" value="mRNA"/>
</dbReference>
<evidence type="ECO:0000313" key="2">
    <source>
        <dbReference type="EMBL" id="ATU82979.1"/>
    </source>
</evidence>
<name>A0A2K8JMD9_PRIPG</name>
<keyword evidence="1" id="KW-1133">Transmembrane helix</keyword>
<sequence>MITFSHILGWVSILCCFFLCFSRKKMGLKEMIIRWGNIQGCSLNEEEFPILRPFCFSRFCIILLQDGNKLAERKFGLGSYCLTHIEKFKMHNALHIPPNTQENFFLAKVQV</sequence>
<protein>
    <submittedName>
        <fullName evidence="2">Uncharacterized protein</fullName>
    </submittedName>
</protein>
<proteinExistence type="evidence at transcript level"/>
<accession>A0A2K8JMD9</accession>
<keyword evidence="1" id="KW-0812">Transmembrane</keyword>
<dbReference type="AlphaFoldDB" id="A0A2K8JMD9"/>
<evidence type="ECO:0000256" key="1">
    <source>
        <dbReference type="SAM" id="Phobius"/>
    </source>
</evidence>
<organism evidence="2">
    <name type="scientific">Pristhesancus plagipennis</name>
    <name type="common">Common assassin bug</name>
    <dbReference type="NCBI Taxonomy" id="1955184"/>
    <lineage>
        <taxon>Eukaryota</taxon>
        <taxon>Metazoa</taxon>
        <taxon>Ecdysozoa</taxon>
        <taxon>Arthropoda</taxon>
        <taxon>Hexapoda</taxon>
        <taxon>Insecta</taxon>
        <taxon>Pterygota</taxon>
        <taxon>Neoptera</taxon>
        <taxon>Paraneoptera</taxon>
        <taxon>Hemiptera</taxon>
        <taxon>Heteroptera</taxon>
        <taxon>Panheteroptera</taxon>
        <taxon>Cimicomorpha</taxon>
        <taxon>Reduviidae</taxon>
        <taxon>Harpactorinae</taxon>
        <taxon>Harpactorini</taxon>
        <taxon>Pristhesancus</taxon>
    </lineage>
</organism>
<keyword evidence="1" id="KW-0472">Membrane</keyword>
<feature type="transmembrane region" description="Helical" evidence="1">
    <location>
        <begin position="6"/>
        <end position="22"/>
    </location>
</feature>